<protein>
    <submittedName>
        <fullName evidence="1">Uncharacterized protein</fullName>
    </submittedName>
</protein>
<reference evidence="1" key="1">
    <citation type="submission" date="2022-08" db="EMBL/GenBank/DDBJ databases">
        <title>Reclassification of Massilia species as members of the genera Telluria, Duganella, Pseudoduganella, Mokoshia gen. nov. and Zemynaea gen. nov. using orthogonal and non-orthogonal genome-based approaches.</title>
        <authorList>
            <person name="Bowman J.P."/>
        </authorList>
    </citation>
    <scope>NUCLEOTIDE SEQUENCE</scope>
    <source>
        <strain evidence="1">LMG 11547</strain>
    </source>
</reference>
<name>A0ABT2BUU5_9BURK</name>
<organism evidence="1 2">
    <name type="scientific">Telluria mixta</name>
    <dbReference type="NCBI Taxonomy" id="34071"/>
    <lineage>
        <taxon>Bacteria</taxon>
        <taxon>Pseudomonadati</taxon>
        <taxon>Pseudomonadota</taxon>
        <taxon>Betaproteobacteria</taxon>
        <taxon>Burkholderiales</taxon>
        <taxon>Oxalobacteraceae</taxon>
        <taxon>Telluria group</taxon>
        <taxon>Telluria</taxon>
    </lineage>
</organism>
<accession>A0ABT2BUU5</accession>
<keyword evidence="2" id="KW-1185">Reference proteome</keyword>
<dbReference type="Proteomes" id="UP001165263">
    <property type="component" value="Unassembled WGS sequence"/>
</dbReference>
<gene>
    <name evidence="1" type="ORF">NX786_06080</name>
</gene>
<dbReference type="RefSeq" id="WP_259448113.1">
    <property type="nucleotide sequence ID" value="NZ_CP119520.1"/>
</dbReference>
<proteinExistence type="predicted"/>
<evidence type="ECO:0000313" key="1">
    <source>
        <dbReference type="EMBL" id="MCS0628897.1"/>
    </source>
</evidence>
<sequence>MSDHTLLHKLAGACANARIPEQADILLLQSPTREQLQARARRFVTLLQEHGDCPHDNGGAWQQRDDHTVIHLPDGARAMVYHASGALRYVSGLGPAEAAFEHDAERAVLQRLVEERARKLTLSDWAGPNGELRFERLFRTLGQGADPAGKTSAATLFRALGAWRQVAGGIPVLGAASVALRLAGDGRLDALSVQVRPANGEVLDRAAIIEPQTGARQIVAQLATLLGQKEVAGDLVESATLQFGYLDLGKRKTQRVLAPAYVAHVVLRHKTGRQAYVLAVRATERAYLDLPVYGSGIVAGHGRTEIARCEIR</sequence>
<evidence type="ECO:0000313" key="2">
    <source>
        <dbReference type="Proteomes" id="UP001165263"/>
    </source>
</evidence>
<comment type="caution">
    <text evidence="1">The sequence shown here is derived from an EMBL/GenBank/DDBJ whole genome shotgun (WGS) entry which is preliminary data.</text>
</comment>
<dbReference type="EMBL" id="JANUHC010000002">
    <property type="protein sequence ID" value="MCS0628897.1"/>
    <property type="molecule type" value="Genomic_DNA"/>
</dbReference>